<dbReference type="EMBL" id="QYBC01000005">
    <property type="protein sequence ID" value="RYB06138.1"/>
    <property type="molecule type" value="Genomic_DNA"/>
</dbReference>
<dbReference type="PANTHER" id="PTHR36920">
    <property type="match status" value="1"/>
</dbReference>
<feature type="chain" id="PRO_5020624122" description="OmpW family protein" evidence="3">
    <location>
        <begin position="34"/>
        <end position="246"/>
    </location>
</feature>
<reference evidence="4 5" key="1">
    <citation type="submission" date="2018-09" db="EMBL/GenBank/DDBJ databases">
        <authorList>
            <person name="Grouzdev D.S."/>
            <person name="Krutkina M.S."/>
        </authorList>
    </citation>
    <scope>NUCLEOTIDE SEQUENCE [LARGE SCALE GENOMIC DNA]</scope>
    <source>
        <strain evidence="4 5">RmlP001</strain>
    </source>
</reference>
<evidence type="ECO:0000256" key="2">
    <source>
        <dbReference type="SAM" id="MobiDB-lite"/>
    </source>
</evidence>
<keyword evidence="5" id="KW-1185">Reference proteome</keyword>
<feature type="signal peptide" evidence="3">
    <location>
        <begin position="1"/>
        <end position="33"/>
    </location>
</feature>
<evidence type="ECO:0000313" key="4">
    <source>
        <dbReference type="EMBL" id="RYB06138.1"/>
    </source>
</evidence>
<dbReference type="Proteomes" id="UP000289411">
    <property type="component" value="Unassembled WGS sequence"/>
</dbReference>
<dbReference type="OrthoDB" id="9807574at2"/>
<gene>
    <name evidence="4" type="ORF">D3272_06915</name>
</gene>
<feature type="region of interest" description="Disordered" evidence="2">
    <location>
        <begin position="34"/>
        <end position="54"/>
    </location>
</feature>
<comment type="similarity">
    <text evidence="1">Belongs to the OmpW/AlkL family.</text>
</comment>
<dbReference type="RefSeq" id="WP_129218434.1">
    <property type="nucleotide sequence ID" value="NZ_QYBC01000005.1"/>
</dbReference>
<evidence type="ECO:0000256" key="1">
    <source>
        <dbReference type="ARBA" id="ARBA00009330"/>
    </source>
</evidence>
<accession>A0A4Q2RHJ8</accession>
<feature type="compositionally biased region" description="Low complexity" evidence="2">
    <location>
        <begin position="34"/>
        <end position="51"/>
    </location>
</feature>
<proteinExistence type="inferred from homology"/>
<dbReference type="AlphaFoldDB" id="A0A4Q2RHJ8"/>
<reference evidence="4 5" key="2">
    <citation type="submission" date="2019-02" db="EMBL/GenBank/DDBJ databases">
        <title>'Lichenibacterium ramalinii' gen. nov. sp. nov., 'Lichenibacterium minor' gen. nov. sp. nov.</title>
        <authorList>
            <person name="Pankratov T."/>
        </authorList>
    </citation>
    <scope>NUCLEOTIDE SEQUENCE [LARGE SCALE GENOMIC DNA]</scope>
    <source>
        <strain evidence="4 5">RmlP001</strain>
    </source>
</reference>
<keyword evidence="3" id="KW-0732">Signal</keyword>
<dbReference type="GO" id="GO:0055085">
    <property type="term" value="P:transmembrane transport"/>
    <property type="evidence" value="ECO:0007669"/>
    <property type="project" value="TreeGrafter"/>
</dbReference>
<organism evidence="4 5">
    <name type="scientific">Lichenibacterium ramalinae</name>
    <dbReference type="NCBI Taxonomy" id="2316527"/>
    <lineage>
        <taxon>Bacteria</taxon>
        <taxon>Pseudomonadati</taxon>
        <taxon>Pseudomonadota</taxon>
        <taxon>Alphaproteobacteria</taxon>
        <taxon>Hyphomicrobiales</taxon>
        <taxon>Lichenihabitantaceae</taxon>
        <taxon>Lichenibacterium</taxon>
    </lineage>
</organism>
<dbReference type="Pfam" id="PF03922">
    <property type="entry name" value="OmpW"/>
    <property type="match status" value="1"/>
</dbReference>
<sequence>MVHIERRSRTRRGDLCRTALIACAIALPSSGGAADLPAPSPARSPAAVAPQPAAPPLEGGLTAGSFLVRGRIIGAIPVDQRSRIDLIGGRIVTPARALPDLDVSYFMTDHFAVAAQFGIVPTRTSIRNSLLGNFPVGTVWSASTTAALQYHLLPLSTFNPYVGVGVGATVPLAYQPARPLVTAIKSDPQVGPMIQVGLDYHLGGNWYANAELKQIFLPVQVAHVGPVSATVKLDMLIVGAGLGYRF</sequence>
<dbReference type="SUPFAM" id="SSF56925">
    <property type="entry name" value="OMPA-like"/>
    <property type="match status" value="1"/>
</dbReference>
<evidence type="ECO:0000256" key="3">
    <source>
        <dbReference type="SAM" id="SignalP"/>
    </source>
</evidence>
<evidence type="ECO:0008006" key="6">
    <source>
        <dbReference type="Google" id="ProtNLM"/>
    </source>
</evidence>
<evidence type="ECO:0000313" key="5">
    <source>
        <dbReference type="Proteomes" id="UP000289411"/>
    </source>
</evidence>
<dbReference type="PANTHER" id="PTHR36920:SF1">
    <property type="entry name" value="OUTER MEMBRANE PROTEIN W"/>
    <property type="match status" value="1"/>
</dbReference>
<dbReference type="InterPro" id="IPR005618">
    <property type="entry name" value="OMPW"/>
</dbReference>
<dbReference type="Gene3D" id="2.40.160.20">
    <property type="match status" value="1"/>
</dbReference>
<comment type="caution">
    <text evidence="4">The sequence shown here is derived from an EMBL/GenBank/DDBJ whole genome shotgun (WGS) entry which is preliminary data.</text>
</comment>
<protein>
    <recommendedName>
        <fullName evidence="6">OmpW family protein</fullName>
    </recommendedName>
</protein>
<name>A0A4Q2RHJ8_9HYPH</name>
<dbReference type="InterPro" id="IPR011250">
    <property type="entry name" value="OMP/PagP_B-barrel"/>
</dbReference>
<dbReference type="GO" id="GO:0019867">
    <property type="term" value="C:outer membrane"/>
    <property type="evidence" value="ECO:0007669"/>
    <property type="project" value="InterPro"/>
</dbReference>